<name>A0AA36J804_9DINO</name>
<gene>
    <name evidence="2" type="ORF">EVOR1521_LOCUS23675</name>
</gene>
<feature type="region of interest" description="Disordered" evidence="1">
    <location>
        <begin position="104"/>
        <end position="130"/>
    </location>
</feature>
<dbReference type="EMBL" id="CAUJNA010003367">
    <property type="protein sequence ID" value="CAJ1400305.1"/>
    <property type="molecule type" value="Genomic_DNA"/>
</dbReference>
<feature type="region of interest" description="Disordered" evidence="1">
    <location>
        <begin position="142"/>
        <end position="175"/>
    </location>
</feature>
<keyword evidence="3" id="KW-1185">Reference proteome</keyword>
<evidence type="ECO:0000256" key="1">
    <source>
        <dbReference type="SAM" id="MobiDB-lite"/>
    </source>
</evidence>
<feature type="compositionally biased region" description="Basic and acidic residues" evidence="1">
    <location>
        <begin position="148"/>
        <end position="165"/>
    </location>
</feature>
<protein>
    <submittedName>
        <fullName evidence="2">Uncharacterized protein</fullName>
    </submittedName>
</protein>
<comment type="caution">
    <text evidence="2">The sequence shown here is derived from an EMBL/GenBank/DDBJ whole genome shotgun (WGS) entry which is preliminary data.</text>
</comment>
<sequence length="325" mass="34898">MPLDLASVSAQLELNDIPESAHEPGPGHYFGPDSQGFNAMGKQMFSKCRSAPEVSLPKTGWDNWQKVTVSKAAEATGRGRDSPSCAYTVPTTLDVASRKDDGSFHGFGSSNRPDLSLSLGVDPHGSPGPVYNVRDAPIAQISQGRVPKSRDNKSFGCSERFRPDRGGSIGPGQYRRKDFSLRLDNGRSIGTGRQAWEKVVTPGWECEGRCRASPGVGPPMWSEVVRGGVSIGKADRFPKAVDGTCSPGPIYHLQAGLRGGSPAPRKKPPPKKDATELKEDKLKEPPPPPPPTCGKPPKKPRFRMHLVHSLSGAKHGMWGGQSFSC</sequence>
<feature type="compositionally biased region" description="Basic and acidic residues" evidence="1">
    <location>
        <begin position="270"/>
        <end position="284"/>
    </location>
</feature>
<evidence type="ECO:0000313" key="3">
    <source>
        <dbReference type="Proteomes" id="UP001178507"/>
    </source>
</evidence>
<accession>A0AA36J804</accession>
<dbReference type="Proteomes" id="UP001178507">
    <property type="component" value="Unassembled WGS sequence"/>
</dbReference>
<proteinExistence type="predicted"/>
<feature type="region of interest" description="Disordered" evidence="1">
    <location>
        <begin position="251"/>
        <end position="303"/>
    </location>
</feature>
<feature type="compositionally biased region" description="Pro residues" evidence="1">
    <location>
        <begin position="285"/>
        <end position="294"/>
    </location>
</feature>
<dbReference type="AlphaFoldDB" id="A0AA36J804"/>
<organism evidence="2 3">
    <name type="scientific">Effrenium voratum</name>
    <dbReference type="NCBI Taxonomy" id="2562239"/>
    <lineage>
        <taxon>Eukaryota</taxon>
        <taxon>Sar</taxon>
        <taxon>Alveolata</taxon>
        <taxon>Dinophyceae</taxon>
        <taxon>Suessiales</taxon>
        <taxon>Symbiodiniaceae</taxon>
        <taxon>Effrenium</taxon>
    </lineage>
</organism>
<evidence type="ECO:0000313" key="2">
    <source>
        <dbReference type="EMBL" id="CAJ1400305.1"/>
    </source>
</evidence>
<reference evidence="2" key="1">
    <citation type="submission" date="2023-08" db="EMBL/GenBank/DDBJ databases">
        <authorList>
            <person name="Chen Y."/>
            <person name="Shah S."/>
            <person name="Dougan E. K."/>
            <person name="Thang M."/>
            <person name="Chan C."/>
        </authorList>
    </citation>
    <scope>NUCLEOTIDE SEQUENCE</scope>
</reference>